<dbReference type="STRING" id="474960.SAMN05216180_1947"/>
<name>A0A1H8BLR3_9FIRM</name>
<feature type="active site" description="Proton donor" evidence="2">
    <location>
        <position position="39"/>
    </location>
</feature>
<dbReference type="GO" id="GO:0008664">
    <property type="term" value="F:RNA 2',3'-cyclic 3'-phosphodiesterase activity"/>
    <property type="evidence" value="ECO:0007669"/>
    <property type="project" value="UniProtKB-EC"/>
</dbReference>
<keyword evidence="4" id="KW-1185">Reference proteome</keyword>
<comment type="similarity">
    <text evidence="2">Belongs to the 2H phosphoesterase superfamily. ThpR family.</text>
</comment>
<dbReference type="Proteomes" id="UP000199158">
    <property type="component" value="Unassembled WGS sequence"/>
</dbReference>
<comment type="function">
    <text evidence="2">Hydrolyzes RNA 2',3'-cyclic phosphodiester to an RNA 2'-phosphomonoester.</text>
</comment>
<sequence>MRLFVSINFDEKTKEKILTVQSRLRELGRGNFSRLENLHLTLAFLGEVHPNQISVLCRAMNDTPFYPIKLTFDRVGRFKRDGGDIWWIGAAENKLLTDLQSTLSRNLAAQGFLLESRRFSPHITLAREVELQAVPDCTALLGDSFSADVNTMNLMCSERIGRKLTYTEQYKVTVQHK</sequence>
<dbReference type="Gene3D" id="3.90.1140.10">
    <property type="entry name" value="Cyclic phosphodiesterase"/>
    <property type="match status" value="1"/>
</dbReference>
<gene>
    <name evidence="3" type="ORF">SAMN05216180_1947</name>
</gene>
<dbReference type="SUPFAM" id="SSF55144">
    <property type="entry name" value="LigT-like"/>
    <property type="match status" value="1"/>
</dbReference>
<dbReference type="AlphaFoldDB" id="A0A1H8BLR3"/>
<evidence type="ECO:0000256" key="1">
    <source>
        <dbReference type="ARBA" id="ARBA00022801"/>
    </source>
</evidence>
<dbReference type="PANTHER" id="PTHR35561:SF1">
    <property type="entry name" value="RNA 2',3'-CYCLIC PHOSPHODIESTERASE"/>
    <property type="match status" value="1"/>
</dbReference>
<proteinExistence type="inferred from homology"/>
<feature type="short sequence motif" description="HXTX 2" evidence="2">
    <location>
        <begin position="122"/>
        <end position="125"/>
    </location>
</feature>
<dbReference type="InterPro" id="IPR009097">
    <property type="entry name" value="Cyclic_Pdiesterase"/>
</dbReference>
<feature type="short sequence motif" description="HXTX 1" evidence="2">
    <location>
        <begin position="39"/>
        <end position="42"/>
    </location>
</feature>
<protein>
    <recommendedName>
        <fullName evidence="2">RNA 2',3'-cyclic phosphodiesterase</fullName>
        <shortName evidence="2">RNA 2',3'-CPDase</shortName>
        <ecNumber evidence="2">3.1.4.58</ecNumber>
    </recommendedName>
</protein>
<dbReference type="NCBIfam" id="TIGR02258">
    <property type="entry name" value="2_5_ligase"/>
    <property type="match status" value="1"/>
</dbReference>
<accession>A0A1H8BLR3</accession>
<keyword evidence="3" id="KW-0436">Ligase</keyword>
<dbReference type="GO" id="GO:0016874">
    <property type="term" value="F:ligase activity"/>
    <property type="evidence" value="ECO:0007669"/>
    <property type="project" value="UniProtKB-KW"/>
</dbReference>
<dbReference type="RefSeq" id="WP_092753985.1">
    <property type="nucleotide sequence ID" value="NZ_FOCG01000001.1"/>
</dbReference>
<evidence type="ECO:0000313" key="3">
    <source>
        <dbReference type="EMBL" id="SEM83094.1"/>
    </source>
</evidence>
<dbReference type="EMBL" id="FOCG01000001">
    <property type="protein sequence ID" value="SEM83094.1"/>
    <property type="molecule type" value="Genomic_DNA"/>
</dbReference>
<dbReference type="OrthoDB" id="9789350at2"/>
<dbReference type="HAMAP" id="MF_01940">
    <property type="entry name" value="RNA_CPDase"/>
    <property type="match status" value="1"/>
</dbReference>
<feature type="active site" description="Proton acceptor" evidence="2">
    <location>
        <position position="122"/>
    </location>
</feature>
<dbReference type="PANTHER" id="PTHR35561">
    <property type="entry name" value="RNA 2',3'-CYCLIC PHOSPHODIESTERASE"/>
    <property type="match status" value="1"/>
</dbReference>
<keyword evidence="1 2" id="KW-0378">Hydrolase</keyword>
<comment type="catalytic activity">
    <reaction evidence="2">
        <text>a 3'-end 2',3'-cyclophospho-ribonucleotide-RNA + H2O = a 3'-end 2'-phospho-ribonucleotide-RNA + H(+)</text>
        <dbReference type="Rhea" id="RHEA:11828"/>
        <dbReference type="Rhea" id="RHEA-COMP:10464"/>
        <dbReference type="Rhea" id="RHEA-COMP:17353"/>
        <dbReference type="ChEBI" id="CHEBI:15377"/>
        <dbReference type="ChEBI" id="CHEBI:15378"/>
        <dbReference type="ChEBI" id="CHEBI:83064"/>
        <dbReference type="ChEBI" id="CHEBI:173113"/>
        <dbReference type="EC" id="3.1.4.58"/>
    </reaction>
</comment>
<evidence type="ECO:0000256" key="2">
    <source>
        <dbReference type="HAMAP-Rule" id="MF_01940"/>
    </source>
</evidence>
<dbReference type="InterPro" id="IPR004175">
    <property type="entry name" value="RNA_CPDase"/>
</dbReference>
<evidence type="ECO:0000313" key="4">
    <source>
        <dbReference type="Proteomes" id="UP000199158"/>
    </source>
</evidence>
<dbReference type="Pfam" id="PF13563">
    <property type="entry name" value="2_5_RNA_ligase2"/>
    <property type="match status" value="1"/>
</dbReference>
<dbReference type="GO" id="GO:0004113">
    <property type="term" value="F:2',3'-cyclic-nucleotide 3'-phosphodiesterase activity"/>
    <property type="evidence" value="ECO:0007669"/>
    <property type="project" value="InterPro"/>
</dbReference>
<dbReference type="EC" id="3.1.4.58" evidence="2"/>
<organism evidence="3 4">
    <name type="scientific">Hydrogenoanaerobacterium saccharovorans</name>
    <dbReference type="NCBI Taxonomy" id="474960"/>
    <lineage>
        <taxon>Bacteria</taxon>
        <taxon>Bacillati</taxon>
        <taxon>Bacillota</taxon>
        <taxon>Clostridia</taxon>
        <taxon>Eubacteriales</taxon>
        <taxon>Oscillospiraceae</taxon>
        <taxon>Hydrogenoanaerobacterium</taxon>
    </lineage>
</organism>
<reference evidence="3 4" key="1">
    <citation type="submission" date="2016-10" db="EMBL/GenBank/DDBJ databases">
        <authorList>
            <person name="de Groot N.N."/>
        </authorList>
    </citation>
    <scope>NUCLEOTIDE SEQUENCE [LARGE SCALE GENOMIC DNA]</scope>
    <source>
        <strain evidence="3 4">CGMCC 1.5070</strain>
    </source>
</reference>